<evidence type="ECO:0000256" key="4">
    <source>
        <dbReference type="ARBA" id="ARBA00022840"/>
    </source>
</evidence>
<evidence type="ECO:0000256" key="1">
    <source>
        <dbReference type="ARBA" id="ARBA00005417"/>
    </source>
</evidence>
<feature type="domain" description="ABC transporter" evidence="5">
    <location>
        <begin position="2"/>
        <end position="227"/>
    </location>
</feature>
<dbReference type="EMBL" id="BJLQ01000044">
    <property type="protein sequence ID" value="GEA85709.1"/>
    <property type="molecule type" value="Genomic_DNA"/>
</dbReference>
<dbReference type="InterPro" id="IPR003439">
    <property type="entry name" value="ABC_transporter-like_ATP-bd"/>
</dbReference>
<dbReference type="OrthoDB" id="9804819at2"/>
<evidence type="ECO:0000313" key="7">
    <source>
        <dbReference type="Proteomes" id="UP000320461"/>
    </source>
</evidence>
<evidence type="ECO:0000256" key="2">
    <source>
        <dbReference type="ARBA" id="ARBA00022448"/>
    </source>
</evidence>
<accession>A0A4Y3KMS2</accession>
<dbReference type="InterPro" id="IPR003593">
    <property type="entry name" value="AAA+_ATPase"/>
</dbReference>
<dbReference type="SMART" id="SM00382">
    <property type="entry name" value="AAA"/>
    <property type="match status" value="1"/>
</dbReference>
<evidence type="ECO:0000259" key="5">
    <source>
        <dbReference type="PROSITE" id="PS50893"/>
    </source>
</evidence>
<reference evidence="6 7" key="1">
    <citation type="submission" date="2019-06" db="EMBL/GenBank/DDBJ databases">
        <title>Whole genome shotgun sequence of Cellulomonas gelida NBRC 3748.</title>
        <authorList>
            <person name="Hosoyama A."/>
            <person name="Uohara A."/>
            <person name="Ohji S."/>
            <person name="Ichikawa N."/>
        </authorList>
    </citation>
    <scope>NUCLEOTIDE SEQUENCE [LARGE SCALE GENOMIC DNA]</scope>
    <source>
        <strain evidence="6 7">NBRC 3748</strain>
    </source>
</reference>
<dbReference type="PROSITE" id="PS00211">
    <property type="entry name" value="ABC_TRANSPORTER_1"/>
    <property type="match status" value="1"/>
</dbReference>
<dbReference type="PANTHER" id="PTHR43335">
    <property type="entry name" value="ABC TRANSPORTER, ATP-BINDING PROTEIN"/>
    <property type="match status" value="1"/>
</dbReference>
<comment type="similarity">
    <text evidence="1">Belongs to the ABC transporter superfamily.</text>
</comment>
<protein>
    <submittedName>
        <fullName evidence="6">ABC transporter</fullName>
    </submittedName>
</protein>
<dbReference type="RefSeq" id="WP_048342635.1">
    <property type="nucleotide sequence ID" value="NZ_BJLQ01000044.1"/>
</dbReference>
<keyword evidence="3" id="KW-0547">Nucleotide-binding</keyword>
<sequence>MIEVEHVTKTYRGRRVLTDVDLTCVPGTITGFLGPNGAGKSTTMRIVVGLTRPDSGTARVCGTPFRELRNPGRVVGIQLDSRALASARTGRENLLLAARTMGLAQVDLDEVLGRVGLAGHGDRRVADYSLGMRQRLGIAQALLGEPEVLILDEPANGLDPAGIVWMRTILRRFADDGGTVLLSSHLLHEVERTADHLVLVNEGVVAASGPTRELTASGSTRVSARELDRLHQALAERGLTVRRDDDVLVVDAQTAAVSRVALDERVELTELTQHAGGGLEELFLRITGEEAA</sequence>
<name>A0A4Y3KMS2_9CELL</name>
<evidence type="ECO:0000313" key="6">
    <source>
        <dbReference type="EMBL" id="GEA85709.1"/>
    </source>
</evidence>
<dbReference type="GO" id="GO:0016887">
    <property type="term" value="F:ATP hydrolysis activity"/>
    <property type="evidence" value="ECO:0007669"/>
    <property type="project" value="InterPro"/>
</dbReference>
<keyword evidence="7" id="KW-1185">Reference proteome</keyword>
<dbReference type="PANTHER" id="PTHR43335:SF4">
    <property type="entry name" value="ABC TRANSPORTER, ATP-BINDING PROTEIN"/>
    <property type="match status" value="1"/>
</dbReference>
<proteinExistence type="inferred from homology"/>
<dbReference type="PROSITE" id="PS50893">
    <property type="entry name" value="ABC_TRANSPORTER_2"/>
    <property type="match status" value="1"/>
</dbReference>
<keyword evidence="2" id="KW-0813">Transport</keyword>
<dbReference type="InterPro" id="IPR027417">
    <property type="entry name" value="P-loop_NTPase"/>
</dbReference>
<evidence type="ECO:0000256" key="3">
    <source>
        <dbReference type="ARBA" id="ARBA00022741"/>
    </source>
</evidence>
<keyword evidence="4" id="KW-0067">ATP-binding</keyword>
<comment type="caution">
    <text evidence="6">The sequence shown here is derived from an EMBL/GenBank/DDBJ whole genome shotgun (WGS) entry which is preliminary data.</text>
</comment>
<organism evidence="6 7">
    <name type="scientific">Cellulomonas gelida</name>
    <dbReference type="NCBI Taxonomy" id="1712"/>
    <lineage>
        <taxon>Bacteria</taxon>
        <taxon>Bacillati</taxon>
        <taxon>Actinomycetota</taxon>
        <taxon>Actinomycetes</taxon>
        <taxon>Micrococcales</taxon>
        <taxon>Cellulomonadaceae</taxon>
        <taxon>Cellulomonas</taxon>
    </lineage>
</organism>
<dbReference type="AlphaFoldDB" id="A0A4Y3KMS2"/>
<dbReference type="Pfam" id="PF00005">
    <property type="entry name" value="ABC_tran"/>
    <property type="match status" value="1"/>
</dbReference>
<dbReference type="Proteomes" id="UP000320461">
    <property type="component" value="Unassembled WGS sequence"/>
</dbReference>
<dbReference type="Gene3D" id="3.40.50.300">
    <property type="entry name" value="P-loop containing nucleotide triphosphate hydrolases"/>
    <property type="match status" value="1"/>
</dbReference>
<dbReference type="SUPFAM" id="SSF52540">
    <property type="entry name" value="P-loop containing nucleoside triphosphate hydrolases"/>
    <property type="match status" value="1"/>
</dbReference>
<dbReference type="GO" id="GO:0005524">
    <property type="term" value="F:ATP binding"/>
    <property type="evidence" value="ECO:0007669"/>
    <property type="project" value="UniProtKB-KW"/>
</dbReference>
<gene>
    <name evidence="6" type="ORF">CGE01nite_29600</name>
</gene>
<dbReference type="InterPro" id="IPR017871">
    <property type="entry name" value="ABC_transporter-like_CS"/>
</dbReference>